<sequence>MCDQLSSRYFKEWTETATRAREL</sequence>
<dbReference type="AlphaFoldDB" id="A0A0A9C8Z6"/>
<name>A0A0A9C8Z6_ARUDO</name>
<organism evidence="1">
    <name type="scientific">Arundo donax</name>
    <name type="common">Giant reed</name>
    <name type="synonym">Donax arundinaceus</name>
    <dbReference type="NCBI Taxonomy" id="35708"/>
    <lineage>
        <taxon>Eukaryota</taxon>
        <taxon>Viridiplantae</taxon>
        <taxon>Streptophyta</taxon>
        <taxon>Embryophyta</taxon>
        <taxon>Tracheophyta</taxon>
        <taxon>Spermatophyta</taxon>
        <taxon>Magnoliopsida</taxon>
        <taxon>Liliopsida</taxon>
        <taxon>Poales</taxon>
        <taxon>Poaceae</taxon>
        <taxon>PACMAD clade</taxon>
        <taxon>Arundinoideae</taxon>
        <taxon>Arundineae</taxon>
        <taxon>Arundo</taxon>
    </lineage>
</organism>
<proteinExistence type="predicted"/>
<reference evidence="1" key="1">
    <citation type="submission" date="2014-09" db="EMBL/GenBank/DDBJ databases">
        <authorList>
            <person name="Magalhaes I.L.F."/>
            <person name="Oliveira U."/>
            <person name="Santos F.R."/>
            <person name="Vidigal T.H.D.A."/>
            <person name="Brescovit A.D."/>
            <person name="Santos A.J."/>
        </authorList>
    </citation>
    <scope>NUCLEOTIDE SEQUENCE</scope>
    <source>
        <tissue evidence="1">Shoot tissue taken approximately 20 cm above the soil surface</tissue>
    </source>
</reference>
<dbReference type="EMBL" id="GBRH01226962">
    <property type="protein sequence ID" value="JAD70933.1"/>
    <property type="molecule type" value="Transcribed_RNA"/>
</dbReference>
<protein>
    <submittedName>
        <fullName evidence="1">Uncharacterized protein</fullName>
    </submittedName>
</protein>
<accession>A0A0A9C8Z6</accession>
<evidence type="ECO:0000313" key="1">
    <source>
        <dbReference type="EMBL" id="JAD70933.1"/>
    </source>
</evidence>
<reference evidence="1" key="2">
    <citation type="journal article" date="2015" name="Data Brief">
        <title>Shoot transcriptome of the giant reed, Arundo donax.</title>
        <authorList>
            <person name="Barrero R.A."/>
            <person name="Guerrero F.D."/>
            <person name="Moolhuijzen P."/>
            <person name="Goolsby J.A."/>
            <person name="Tidwell J."/>
            <person name="Bellgard S.E."/>
            <person name="Bellgard M.I."/>
        </authorList>
    </citation>
    <scope>NUCLEOTIDE SEQUENCE</scope>
    <source>
        <tissue evidence="1">Shoot tissue taken approximately 20 cm above the soil surface</tissue>
    </source>
</reference>